<keyword evidence="2" id="KW-0732">Signal</keyword>
<protein>
    <recommendedName>
        <fullName evidence="5">Excalibur calcium-binding domain-containing protein</fullName>
    </recommendedName>
</protein>
<feature type="signal peptide" evidence="2">
    <location>
        <begin position="1"/>
        <end position="17"/>
    </location>
</feature>
<accession>A0A1G9CCA8</accession>
<sequence length="163" mass="16392">MRVILAALSLAALSACSSSVPDSGAPADAPLGATPAYRGFDGAGARASAESGVETSALPPDGNAPLPATTASEQAPATPGVVSYALSTTNAVGQKLYRRSIFALPALAARNCAEYPSDDAAQEAFLAAGGPERDRLNLDPDGDGFACNWDPAPYRRLAARSGG</sequence>
<proteinExistence type="predicted"/>
<dbReference type="PROSITE" id="PS51257">
    <property type="entry name" value="PROKAR_LIPOPROTEIN"/>
    <property type="match status" value="1"/>
</dbReference>
<evidence type="ECO:0000313" key="4">
    <source>
        <dbReference type="Proteomes" id="UP000199328"/>
    </source>
</evidence>
<organism evidence="3 4">
    <name type="scientific">Meinhardsimonia xiamenensis</name>
    <dbReference type="NCBI Taxonomy" id="990712"/>
    <lineage>
        <taxon>Bacteria</taxon>
        <taxon>Pseudomonadati</taxon>
        <taxon>Pseudomonadota</taxon>
        <taxon>Alphaproteobacteria</taxon>
        <taxon>Rhodobacterales</taxon>
        <taxon>Paracoccaceae</taxon>
        <taxon>Meinhardsimonia</taxon>
    </lineage>
</organism>
<feature type="region of interest" description="Disordered" evidence="1">
    <location>
        <begin position="42"/>
        <end position="77"/>
    </location>
</feature>
<dbReference type="STRING" id="990712.SAMN05216257_10352"/>
<dbReference type="AlphaFoldDB" id="A0A1G9CCA8"/>
<keyword evidence="4" id="KW-1185">Reference proteome</keyword>
<dbReference type="OrthoDB" id="7951357at2"/>
<evidence type="ECO:0008006" key="5">
    <source>
        <dbReference type="Google" id="ProtNLM"/>
    </source>
</evidence>
<feature type="chain" id="PRO_5011626820" description="Excalibur calcium-binding domain-containing protein" evidence="2">
    <location>
        <begin position="18"/>
        <end position="163"/>
    </location>
</feature>
<dbReference type="RefSeq" id="WP_092499607.1">
    <property type="nucleotide sequence ID" value="NZ_FNFV01000003.1"/>
</dbReference>
<dbReference type="EMBL" id="FNFV01000003">
    <property type="protein sequence ID" value="SDK49084.1"/>
    <property type="molecule type" value="Genomic_DNA"/>
</dbReference>
<gene>
    <name evidence="3" type="ORF">SAMN05216257_10352</name>
</gene>
<evidence type="ECO:0000256" key="2">
    <source>
        <dbReference type="SAM" id="SignalP"/>
    </source>
</evidence>
<evidence type="ECO:0000256" key="1">
    <source>
        <dbReference type="SAM" id="MobiDB-lite"/>
    </source>
</evidence>
<reference evidence="4" key="1">
    <citation type="submission" date="2016-10" db="EMBL/GenBank/DDBJ databases">
        <authorList>
            <person name="Varghese N."/>
            <person name="Submissions S."/>
        </authorList>
    </citation>
    <scope>NUCLEOTIDE SEQUENCE [LARGE SCALE GENOMIC DNA]</scope>
    <source>
        <strain evidence="4">CGMCC 1.10789</strain>
    </source>
</reference>
<dbReference type="Proteomes" id="UP000199328">
    <property type="component" value="Unassembled WGS sequence"/>
</dbReference>
<name>A0A1G9CCA8_9RHOB</name>
<evidence type="ECO:0000313" key="3">
    <source>
        <dbReference type="EMBL" id="SDK49084.1"/>
    </source>
</evidence>